<dbReference type="Proteomes" id="UP000253562">
    <property type="component" value="Unassembled WGS sequence"/>
</dbReference>
<dbReference type="OrthoDB" id="256625at2"/>
<keyword evidence="1" id="KW-0732">Signal</keyword>
<proteinExistence type="predicted"/>
<name>A0A368KPN5_9BACT</name>
<evidence type="ECO:0000256" key="1">
    <source>
        <dbReference type="SAM" id="SignalP"/>
    </source>
</evidence>
<dbReference type="RefSeq" id="WP_114370812.1">
    <property type="nucleotide sequence ID" value="NZ_QPEX01000038.1"/>
</dbReference>
<evidence type="ECO:0000313" key="3">
    <source>
        <dbReference type="EMBL" id="RCS43523.1"/>
    </source>
</evidence>
<evidence type="ECO:0000313" key="4">
    <source>
        <dbReference type="Proteomes" id="UP000253562"/>
    </source>
</evidence>
<protein>
    <recommendedName>
        <fullName evidence="2">Xylose isomerase-like TIM barrel domain-containing protein</fullName>
    </recommendedName>
</protein>
<feature type="signal peptide" evidence="1">
    <location>
        <begin position="1"/>
        <end position="22"/>
    </location>
</feature>
<feature type="chain" id="PRO_5016570963" description="Xylose isomerase-like TIM barrel domain-containing protein" evidence="1">
    <location>
        <begin position="23"/>
        <end position="276"/>
    </location>
</feature>
<dbReference type="EMBL" id="QPEX01000038">
    <property type="protein sequence ID" value="RCS43523.1"/>
    <property type="molecule type" value="Genomic_DNA"/>
</dbReference>
<comment type="caution">
    <text evidence="3">The sequence shown here is derived from an EMBL/GenBank/DDBJ whole genome shotgun (WGS) entry which is preliminary data.</text>
</comment>
<dbReference type="InterPro" id="IPR036237">
    <property type="entry name" value="Xyl_isomerase-like_sf"/>
</dbReference>
<dbReference type="SUPFAM" id="SSF51658">
    <property type="entry name" value="Xylose isomerase-like"/>
    <property type="match status" value="1"/>
</dbReference>
<dbReference type="InterPro" id="IPR013022">
    <property type="entry name" value="Xyl_isomerase-like_TIM-brl"/>
</dbReference>
<dbReference type="Pfam" id="PF01261">
    <property type="entry name" value="AP_endonuc_2"/>
    <property type="match status" value="1"/>
</dbReference>
<feature type="domain" description="Xylose isomerase-like TIM barrel" evidence="2">
    <location>
        <begin position="74"/>
        <end position="260"/>
    </location>
</feature>
<sequence length="276" mass="30988">MRNRALIIATILGTLAIGTLQAADPLRPENLVAWCIVPFDAAKRTPEQRAEMLHELGIQRSAYDWRAEHVPTFEQEIQAYKKQGIEFFAFWGFHEEAFQLFKKYDLHPQIWLMLPQPEGASQEAKVADAVNKLKPLAEQAEALGCQLGIYNHGGWSGEPQNMVAVCQAMRQAGHKNVGIVYNFHHGHDHIANFAASFQQMQPYLLCVNLNGMNDTAQPKILGIGKGKHERAMIQTVLDSGYQGPIGILDHRNELDAKESLQENLFGVANVRRELVK</sequence>
<gene>
    <name evidence="3" type="ORF">DTL42_18675</name>
</gene>
<dbReference type="Gene3D" id="3.20.20.150">
    <property type="entry name" value="Divalent-metal-dependent TIM barrel enzymes"/>
    <property type="match status" value="1"/>
</dbReference>
<evidence type="ECO:0000259" key="2">
    <source>
        <dbReference type="Pfam" id="PF01261"/>
    </source>
</evidence>
<reference evidence="3 4" key="1">
    <citation type="submission" date="2018-07" db="EMBL/GenBank/DDBJ databases">
        <title>Comparative genomes isolates from brazilian mangrove.</title>
        <authorList>
            <person name="De Araujo J.E."/>
            <person name="Taketani R.G."/>
            <person name="Silva M.C.P."/>
            <person name="Lourenco M.V."/>
            <person name="Oliveira V.M."/>
            <person name="Andreote F.D."/>
        </authorList>
    </citation>
    <scope>NUCLEOTIDE SEQUENCE [LARGE SCALE GENOMIC DNA]</scope>
    <source>
        <strain evidence="3 4">HEX PRIS-MGV</strain>
    </source>
</reference>
<dbReference type="AlphaFoldDB" id="A0A368KPN5"/>
<accession>A0A368KPN5</accession>
<organism evidence="3 4">
    <name type="scientific">Bremerella cremea</name>
    <dbReference type="NCBI Taxonomy" id="1031537"/>
    <lineage>
        <taxon>Bacteria</taxon>
        <taxon>Pseudomonadati</taxon>
        <taxon>Planctomycetota</taxon>
        <taxon>Planctomycetia</taxon>
        <taxon>Pirellulales</taxon>
        <taxon>Pirellulaceae</taxon>
        <taxon>Bremerella</taxon>
    </lineage>
</organism>